<proteinExistence type="inferred from homology"/>
<dbReference type="GO" id="GO:0009234">
    <property type="term" value="P:menaquinone biosynthetic process"/>
    <property type="evidence" value="ECO:0007669"/>
    <property type="project" value="UniProtKB-UniRule"/>
</dbReference>
<evidence type="ECO:0000313" key="8">
    <source>
        <dbReference type="EMBL" id="SFG90353.1"/>
    </source>
</evidence>
<dbReference type="Pfam" id="PF00501">
    <property type="entry name" value="AMP-binding"/>
    <property type="match status" value="1"/>
</dbReference>
<dbReference type="STRING" id="269670.SAMN02982927_03160"/>
<keyword evidence="4 5" id="KW-0067">ATP-binding</keyword>
<dbReference type="UniPathway" id="UPA01057">
    <property type="reaction ID" value="UER00166"/>
</dbReference>
<comment type="similarity">
    <text evidence="5">Belongs to the ATP-dependent AMP-binding enzyme family. MenE subfamily.</text>
</comment>
<dbReference type="NCBIfam" id="NF002966">
    <property type="entry name" value="PRK03640.1"/>
    <property type="match status" value="1"/>
</dbReference>
<evidence type="ECO:0000259" key="7">
    <source>
        <dbReference type="Pfam" id="PF13193"/>
    </source>
</evidence>
<dbReference type="Proteomes" id="UP000198752">
    <property type="component" value="Unassembled WGS sequence"/>
</dbReference>
<keyword evidence="2 5" id="KW-0436">Ligase</keyword>
<evidence type="ECO:0000256" key="1">
    <source>
        <dbReference type="ARBA" id="ARBA00022428"/>
    </source>
</evidence>
<dbReference type="InterPro" id="IPR010192">
    <property type="entry name" value="MenE"/>
</dbReference>
<dbReference type="EC" id="6.2.1.26" evidence="5"/>
<feature type="domain" description="AMP-binding enzyme C-terminal" evidence="7">
    <location>
        <begin position="405"/>
        <end position="480"/>
    </location>
</feature>
<feature type="domain" description="AMP-dependent synthetase/ligase" evidence="6">
    <location>
        <begin position="14"/>
        <end position="355"/>
    </location>
</feature>
<dbReference type="HAMAP" id="MF_00731">
    <property type="entry name" value="MenE"/>
    <property type="match status" value="1"/>
</dbReference>
<dbReference type="UniPathway" id="UPA00079"/>
<comment type="pathway">
    <text evidence="5">Quinol/quinone metabolism; menaquinone biosynthesis.</text>
</comment>
<organism evidence="8 9">
    <name type="scientific">Sporolactobacillus nakayamae</name>
    <dbReference type="NCBI Taxonomy" id="269670"/>
    <lineage>
        <taxon>Bacteria</taxon>
        <taxon>Bacillati</taxon>
        <taxon>Bacillota</taxon>
        <taxon>Bacilli</taxon>
        <taxon>Bacillales</taxon>
        <taxon>Sporolactobacillaceae</taxon>
        <taxon>Sporolactobacillus</taxon>
    </lineage>
</organism>
<dbReference type="Gene3D" id="3.30.300.30">
    <property type="match status" value="1"/>
</dbReference>
<gene>
    <name evidence="5" type="primary">menE</name>
    <name evidence="8" type="ORF">SAMN02982927_03160</name>
</gene>
<evidence type="ECO:0000256" key="5">
    <source>
        <dbReference type="HAMAP-Rule" id="MF_00731"/>
    </source>
</evidence>
<dbReference type="PROSITE" id="PS00455">
    <property type="entry name" value="AMP_BINDING"/>
    <property type="match status" value="1"/>
</dbReference>
<sequence>MISETNPAMPQWLSQRARLTPNRIAFETKDEQLTFNQLLARVRQAASALRSAGIHPSDHVASLQGNTLACAVTVHALMMLGAVMVPLNTRLSVDELAGQIQDSDCRLLITDQKFEQKASQAIGRINCALIHTEKWTDCEPSPDDFDKEIQLGNPCTIIFTSGTTGHPKGVVLTYGNHWWNANASLINLGLSPDDKWLCCVPLFHVSGLSILMKSVIYGMPVYLQKKFYPQGVNQLIMDGGITHISVVASMLQRMMDALGNQNTYPKTLRCILLGGGPVPKSLLQRCLDQEMPIYQTYGMSETASQAVTLPPDYMLEKAGSAGQPLFPLQVRISGATPHEPGEILIKGPTVFSHYLNNPEATREAFNGEWFHSGDIGYLDEDGFLFVLDRRKDLIISGGENVYPAEIESVLNGCAGISRAGVIGIPDTQWGRVPIAFVSLKEGANFSETELINSCKEHLASYKVPKRIFTLPSLPENASHKLLRRKLYKDYEKMNRVK</sequence>
<evidence type="ECO:0000313" key="9">
    <source>
        <dbReference type="Proteomes" id="UP000198752"/>
    </source>
</evidence>
<dbReference type="EMBL" id="FOOY01000028">
    <property type="protein sequence ID" value="SFG90353.1"/>
    <property type="molecule type" value="Genomic_DNA"/>
</dbReference>
<dbReference type="GO" id="GO:0031956">
    <property type="term" value="F:medium-chain fatty acid-CoA ligase activity"/>
    <property type="evidence" value="ECO:0007669"/>
    <property type="project" value="TreeGrafter"/>
</dbReference>
<name>A0A1I2VMP8_9BACL</name>
<dbReference type="GO" id="GO:0005524">
    <property type="term" value="F:ATP binding"/>
    <property type="evidence" value="ECO:0007669"/>
    <property type="project" value="UniProtKB-KW"/>
</dbReference>
<dbReference type="InterPro" id="IPR020845">
    <property type="entry name" value="AMP-binding_CS"/>
</dbReference>
<evidence type="ECO:0000259" key="6">
    <source>
        <dbReference type="Pfam" id="PF00501"/>
    </source>
</evidence>
<evidence type="ECO:0000256" key="3">
    <source>
        <dbReference type="ARBA" id="ARBA00022741"/>
    </source>
</evidence>
<dbReference type="InterPro" id="IPR025110">
    <property type="entry name" value="AMP-bd_C"/>
</dbReference>
<keyword evidence="1 5" id="KW-0474">Menaquinone biosynthesis</keyword>
<dbReference type="GO" id="GO:0006631">
    <property type="term" value="P:fatty acid metabolic process"/>
    <property type="evidence" value="ECO:0007669"/>
    <property type="project" value="TreeGrafter"/>
</dbReference>
<keyword evidence="9" id="KW-1185">Reference proteome</keyword>
<keyword evidence="3 5" id="KW-0547">Nucleotide-binding</keyword>
<evidence type="ECO:0000256" key="4">
    <source>
        <dbReference type="ARBA" id="ARBA00022840"/>
    </source>
</evidence>
<reference evidence="9" key="1">
    <citation type="submission" date="2016-10" db="EMBL/GenBank/DDBJ databases">
        <authorList>
            <person name="Varghese N."/>
            <person name="Submissions S."/>
        </authorList>
    </citation>
    <scope>NUCLEOTIDE SEQUENCE [LARGE SCALE GENOMIC DNA]</scope>
    <source>
        <strain evidence="9">ATCC 700379</strain>
    </source>
</reference>
<accession>A0A1I2VMP8</accession>
<dbReference type="SUPFAM" id="SSF56801">
    <property type="entry name" value="Acetyl-CoA synthetase-like"/>
    <property type="match status" value="1"/>
</dbReference>
<dbReference type="PANTHER" id="PTHR43201:SF5">
    <property type="entry name" value="MEDIUM-CHAIN ACYL-COA LIGASE ACSF2, MITOCHONDRIAL"/>
    <property type="match status" value="1"/>
</dbReference>
<dbReference type="NCBIfam" id="TIGR01923">
    <property type="entry name" value="menE"/>
    <property type="match status" value="1"/>
</dbReference>
<dbReference type="Gene3D" id="3.40.50.12780">
    <property type="entry name" value="N-terminal domain of ligase-like"/>
    <property type="match status" value="1"/>
</dbReference>
<comment type="function">
    <text evidence="5">Converts 2-succinylbenzoate (OSB) to 2-succinylbenzoyl-CoA (OSB-CoA).</text>
</comment>
<comment type="pathway">
    <text evidence="5">Quinol/quinone metabolism; 1,4-dihydroxy-2-naphthoate biosynthesis; 1,4-dihydroxy-2-naphthoate from chorismate: step 5/7.</text>
</comment>
<dbReference type="AlphaFoldDB" id="A0A1I2VMP8"/>
<protein>
    <recommendedName>
        <fullName evidence="5">2-succinylbenzoate--CoA ligase</fullName>
        <ecNumber evidence="5">6.2.1.26</ecNumber>
    </recommendedName>
    <alternativeName>
        <fullName evidence="5">o-succinylbenzoyl-CoA synthetase</fullName>
        <shortName evidence="5">OSB-CoA synthetase</shortName>
    </alternativeName>
</protein>
<dbReference type="InterPro" id="IPR042099">
    <property type="entry name" value="ANL_N_sf"/>
</dbReference>
<comment type="catalytic activity">
    <reaction evidence="5">
        <text>2-succinylbenzoate + ATP + CoA = 2-succinylbenzoyl-CoA + AMP + diphosphate</text>
        <dbReference type="Rhea" id="RHEA:17009"/>
        <dbReference type="ChEBI" id="CHEBI:18325"/>
        <dbReference type="ChEBI" id="CHEBI:30616"/>
        <dbReference type="ChEBI" id="CHEBI:33019"/>
        <dbReference type="ChEBI" id="CHEBI:57287"/>
        <dbReference type="ChEBI" id="CHEBI:57364"/>
        <dbReference type="ChEBI" id="CHEBI:456215"/>
        <dbReference type="EC" id="6.2.1.26"/>
    </reaction>
</comment>
<dbReference type="GO" id="GO:0008756">
    <property type="term" value="F:o-succinylbenzoate-CoA ligase activity"/>
    <property type="evidence" value="ECO:0007669"/>
    <property type="project" value="UniProtKB-UniRule"/>
</dbReference>
<dbReference type="InterPro" id="IPR000873">
    <property type="entry name" value="AMP-dep_synth/lig_dom"/>
</dbReference>
<dbReference type="InterPro" id="IPR045851">
    <property type="entry name" value="AMP-bd_C_sf"/>
</dbReference>
<dbReference type="Pfam" id="PF13193">
    <property type="entry name" value="AMP-binding_C"/>
    <property type="match status" value="1"/>
</dbReference>
<evidence type="ECO:0000256" key="2">
    <source>
        <dbReference type="ARBA" id="ARBA00022598"/>
    </source>
</evidence>
<dbReference type="PANTHER" id="PTHR43201">
    <property type="entry name" value="ACYL-COA SYNTHETASE"/>
    <property type="match status" value="1"/>
</dbReference>